<dbReference type="Proteomes" id="UP000053937">
    <property type="component" value="Unassembled WGS sequence"/>
</dbReference>
<organism evidence="1 2">
    <name type="scientific">Chlorobium limicola</name>
    <dbReference type="NCBI Taxonomy" id="1092"/>
    <lineage>
        <taxon>Bacteria</taxon>
        <taxon>Pseudomonadati</taxon>
        <taxon>Chlorobiota</taxon>
        <taxon>Chlorobiia</taxon>
        <taxon>Chlorobiales</taxon>
        <taxon>Chlorobiaceae</taxon>
        <taxon>Chlorobium/Pelodictyon group</taxon>
        <taxon>Chlorobium</taxon>
    </lineage>
</organism>
<dbReference type="AlphaFoldDB" id="A0A101JUD9"/>
<reference evidence="1 2" key="1">
    <citation type="submission" date="2015-10" db="EMBL/GenBank/DDBJ databases">
        <title>Draft Genome Sequence of Chlorobium limicola strain Frasassi Growing under Artificial Lighting in the Frasassi Cave System.</title>
        <authorList>
            <person name="Mansor M."/>
            <person name="Macalady J."/>
        </authorList>
    </citation>
    <scope>NUCLEOTIDE SEQUENCE [LARGE SCALE GENOMIC DNA]</scope>
    <source>
        <strain evidence="1 2">Frasassi</strain>
    </source>
</reference>
<dbReference type="RefSeq" id="WP_059138081.1">
    <property type="nucleotide sequence ID" value="NZ_LMBR01000001.1"/>
</dbReference>
<evidence type="ECO:0000313" key="1">
    <source>
        <dbReference type="EMBL" id="KUL33268.1"/>
    </source>
</evidence>
<gene>
    <name evidence="1" type="ORF">ASB62_00185</name>
</gene>
<keyword evidence="2" id="KW-1185">Reference proteome</keyword>
<dbReference type="OrthoDB" id="595415at2"/>
<protein>
    <submittedName>
        <fullName evidence="1">Uncharacterized protein</fullName>
    </submittedName>
</protein>
<dbReference type="EMBL" id="LMBR01000001">
    <property type="protein sequence ID" value="KUL33268.1"/>
    <property type="molecule type" value="Genomic_DNA"/>
</dbReference>
<proteinExistence type="predicted"/>
<accession>A0A101JUD9</accession>
<sequence>MAMTVAIKNDKLCIEIDLEKPTPSASGKTLVVASTHGNMVTTVEIDGKPVTIGLNAYIKP</sequence>
<evidence type="ECO:0000313" key="2">
    <source>
        <dbReference type="Proteomes" id="UP000053937"/>
    </source>
</evidence>
<comment type="caution">
    <text evidence="1">The sequence shown here is derived from an EMBL/GenBank/DDBJ whole genome shotgun (WGS) entry which is preliminary data.</text>
</comment>
<name>A0A101JUD9_CHLLI</name>